<dbReference type="AlphaFoldDB" id="K8NWD9"/>
<dbReference type="HOGENOM" id="CLU_2581888_0_0_5"/>
<dbReference type="EMBL" id="AGWX01000005">
    <property type="protein sequence ID" value="EKS34652.1"/>
    <property type="molecule type" value="Genomic_DNA"/>
</dbReference>
<keyword evidence="4" id="KW-1185">Reference proteome</keyword>
<comment type="caution">
    <text evidence="3">The sequence shown here is derived from an EMBL/GenBank/DDBJ whole genome shotgun (WGS) entry which is preliminary data.</text>
</comment>
<evidence type="ECO:0000256" key="1">
    <source>
        <dbReference type="SAM" id="MobiDB-lite"/>
    </source>
</evidence>
<feature type="region of interest" description="Disordered" evidence="1">
    <location>
        <begin position="63"/>
        <end position="82"/>
    </location>
</feature>
<evidence type="ECO:0000313" key="4">
    <source>
        <dbReference type="Proteomes" id="UP000001096"/>
    </source>
</evidence>
<feature type="compositionally biased region" description="Polar residues" evidence="1">
    <location>
        <begin position="72"/>
        <end position="82"/>
    </location>
</feature>
<gene>
    <name evidence="3" type="ORF">HMPREF9695_04562</name>
</gene>
<evidence type="ECO:0000313" key="3">
    <source>
        <dbReference type="EMBL" id="EKS34652.1"/>
    </source>
</evidence>
<evidence type="ECO:0000256" key="2">
    <source>
        <dbReference type="SAM" id="SignalP"/>
    </source>
</evidence>
<feature type="signal peptide" evidence="2">
    <location>
        <begin position="1"/>
        <end position="19"/>
    </location>
</feature>
<dbReference type="Proteomes" id="UP000001096">
    <property type="component" value="Unassembled WGS sequence"/>
</dbReference>
<reference evidence="3 4" key="1">
    <citation type="submission" date="2012-04" db="EMBL/GenBank/DDBJ databases">
        <title>The Genome Sequence of Afipia broomeae ATCC 49717.</title>
        <authorList>
            <consortium name="The Broad Institute Genome Sequencing Platform"/>
            <person name="Earl A."/>
            <person name="Ward D."/>
            <person name="Feldgarden M."/>
            <person name="Gevers D."/>
            <person name="Huys G."/>
            <person name="Walker B."/>
            <person name="Young S.K."/>
            <person name="Zeng Q."/>
            <person name="Gargeya S."/>
            <person name="Fitzgerald M."/>
            <person name="Haas B."/>
            <person name="Abouelleil A."/>
            <person name="Alvarado L."/>
            <person name="Arachchi H.M."/>
            <person name="Berlin A."/>
            <person name="Chapman S.B."/>
            <person name="Goldberg J."/>
            <person name="Griggs A."/>
            <person name="Gujja S."/>
            <person name="Hansen M."/>
            <person name="Howarth C."/>
            <person name="Imamovic A."/>
            <person name="Larimer J."/>
            <person name="McCowen C."/>
            <person name="Montmayeur A."/>
            <person name="Murphy C."/>
            <person name="Neiman D."/>
            <person name="Pearson M."/>
            <person name="Priest M."/>
            <person name="Roberts A."/>
            <person name="Saif S."/>
            <person name="Shea T."/>
            <person name="Sisk P."/>
            <person name="Sykes S."/>
            <person name="Wortman J."/>
            <person name="Nusbaum C."/>
            <person name="Birren B."/>
        </authorList>
    </citation>
    <scope>NUCLEOTIDE SEQUENCE [LARGE SCALE GENOMIC DNA]</scope>
    <source>
        <strain evidence="3 4">ATCC 49717</strain>
    </source>
</reference>
<name>K8NWD9_9BRAD</name>
<protein>
    <submittedName>
        <fullName evidence="3">Uncharacterized protein</fullName>
    </submittedName>
</protein>
<keyword evidence="2" id="KW-0732">Signal</keyword>
<accession>K8NWD9</accession>
<feature type="chain" id="PRO_5003921741" evidence="2">
    <location>
        <begin position="20"/>
        <end position="82"/>
    </location>
</feature>
<sequence>MRSGLALFVLIVLCTSGNAATRAHHHAKSQHVFRSSQAAVPAFVTPGGVHLYRDDSVPGGYRIGHGEAPVSYNDSSKYGGTP</sequence>
<proteinExistence type="predicted"/>
<organism evidence="3 4">
    <name type="scientific">Afipia broomeae ATCC 49717</name>
    <dbReference type="NCBI Taxonomy" id="883078"/>
    <lineage>
        <taxon>Bacteria</taxon>
        <taxon>Pseudomonadati</taxon>
        <taxon>Pseudomonadota</taxon>
        <taxon>Alphaproteobacteria</taxon>
        <taxon>Hyphomicrobiales</taxon>
        <taxon>Nitrobacteraceae</taxon>
        <taxon>Afipia</taxon>
    </lineage>
</organism>